<proteinExistence type="predicted"/>
<feature type="region of interest" description="Disordered" evidence="1">
    <location>
        <begin position="42"/>
        <end position="99"/>
    </location>
</feature>
<protein>
    <submittedName>
        <fullName evidence="2">Uncharacterized protein</fullName>
    </submittedName>
</protein>
<evidence type="ECO:0000256" key="1">
    <source>
        <dbReference type="SAM" id="MobiDB-lite"/>
    </source>
</evidence>
<feature type="region of interest" description="Disordered" evidence="1">
    <location>
        <begin position="152"/>
        <end position="193"/>
    </location>
</feature>
<gene>
    <name evidence="2" type="ORF">BJ875DRAFT_476231</name>
</gene>
<evidence type="ECO:0000313" key="3">
    <source>
        <dbReference type="Proteomes" id="UP000824998"/>
    </source>
</evidence>
<feature type="region of interest" description="Disordered" evidence="1">
    <location>
        <begin position="1"/>
        <end position="20"/>
    </location>
</feature>
<reference evidence="2" key="1">
    <citation type="journal article" date="2021" name="IMA Fungus">
        <title>Genomic characterization of three marine fungi, including Emericellopsis atlantica sp. nov. with signatures of a generalist lifestyle and marine biomass degradation.</title>
        <authorList>
            <person name="Hagestad O.C."/>
            <person name="Hou L."/>
            <person name="Andersen J.H."/>
            <person name="Hansen E.H."/>
            <person name="Altermark B."/>
            <person name="Li C."/>
            <person name="Kuhnert E."/>
            <person name="Cox R.J."/>
            <person name="Crous P.W."/>
            <person name="Spatafora J.W."/>
            <person name="Lail K."/>
            <person name="Amirebrahimi M."/>
            <person name="Lipzen A."/>
            <person name="Pangilinan J."/>
            <person name="Andreopoulos W."/>
            <person name="Hayes R.D."/>
            <person name="Ng V."/>
            <person name="Grigoriev I.V."/>
            <person name="Jackson S.A."/>
            <person name="Sutton T.D.S."/>
            <person name="Dobson A.D.W."/>
            <person name="Rama T."/>
        </authorList>
    </citation>
    <scope>NUCLEOTIDE SEQUENCE</scope>
    <source>
        <strain evidence="2">TRa018bII</strain>
    </source>
</reference>
<accession>A0A9P7Y967</accession>
<name>A0A9P7Y967_9HELO</name>
<comment type="caution">
    <text evidence="2">The sequence shown here is derived from an EMBL/GenBank/DDBJ whole genome shotgun (WGS) entry which is preliminary data.</text>
</comment>
<dbReference type="EMBL" id="MU251839">
    <property type="protein sequence ID" value="KAG9228932.1"/>
    <property type="molecule type" value="Genomic_DNA"/>
</dbReference>
<dbReference type="AlphaFoldDB" id="A0A9P7Y967"/>
<feature type="compositionally biased region" description="Acidic residues" evidence="1">
    <location>
        <begin position="50"/>
        <end position="59"/>
    </location>
</feature>
<dbReference type="OrthoDB" id="3563165at2759"/>
<feature type="compositionally biased region" description="Polar residues" evidence="1">
    <location>
        <begin position="154"/>
        <end position="178"/>
    </location>
</feature>
<sequence length="193" mass="20711">MPSLTRPPSTASPVSAALESNDFEHTQSVALLAAPVKEREICDIDHETADDGESDDSNDGDYGGMNDAAASEMRHPSHSRKRFKQVKETEHDNVETLSTHSLDVPDQATIATSSSSVQESEEIPIHGCLILKTVGSKVVYCLTFSQALLPEPGKTSQRQAIPGSVFSSSDMGRLNGQSRNHRLHSSAQAGVVL</sequence>
<feature type="compositionally biased region" description="Polar residues" evidence="1">
    <location>
        <begin position="1"/>
        <end position="13"/>
    </location>
</feature>
<feature type="compositionally biased region" description="Basic and acidic residues" evidence="1">
    <location>
        <begin position="85"/>
        <end position="94"/>
    </location>
</feature>
<evidence type="ECO:0000313" key="2">
    <source>
        <dbReference type="EMBL" id="KAG9228932.1"/>
    </source>
</evidence>
<dbReference type="Proteomes" id="UP000824998">
    <property type="component" value="Unassembled WGS sequence"/>
</dbReference>
<organism evidence="2 3">
    <name type="scientific">Amylocarpus encephaloides</name>
    <dbReference type="NCBI Taxonomy" id="45428"/>
    <lineage>
        <taxon>Eukaryota</taxon>
        <taxon>Fungi</taxon>
        <taxon>Dikarya</taxon>
        <taxon>Ascomycota</taxon>
        <taxon>Pezizomycotina</taxon>
        <taxon>Leotiomycetes</taxon>
        <taxon>Helotiales</taxon>
        <taxon>Helotiales incertae sedis</taxon>
        <taxon>Amylocarpus</taxon>
    </lineage>
</organism>
<keyword evidence="3" id="KW-1185">Reference proteome</keyword>